<dbReference type="PANTHER" id="PTHR37293">
    <property type="entry name" value="PHAGE REPLICATION PROTEIN-RELATED"/>
    <property type="match status" value="1"/>
</dbReference>
<evidence type="ECO:0000256" key="1">
    <source>
        <dbReference type="ARBA" id="ARBA00093462"/>
    </source>
</evidence>
<evidence type="ECO:0000259" key="2">
    <source>
        <dbReference type="Pfam" id="PF07261"/>
    </source>
</evidence>
<proteinExistence type="inferred from homology"/>
<dbReference type="AlphaFoldDB" id="A0A7W8CZ31"/>
<sequence length="176" mass="20754">MDWNAPYLDHKIWILDHLEQLHCEPKEALVLLLIDLYNDLRQPIHHEEIAQKLGIDTDEVESLFLSLADKGYLRIAYQEGIIKFDIEGVYAQRLKQDPSQHRSLIEEFEAEFRRPLSSMEMERILQLGDEYEPRMVICALNEAAVYDKRNLNYIENILLSWRQKGLSVEEVESGKR</sequence>
<dbReference type="InterPro" id="IPR006343">
    <property type="entry name" value="DnaB/C_C"/>
</dbReference>
<comment type="caution">
    <text evidence="3">The sequence shown here is derived from an EMBL/GenBank/DDBJ whole genome shotgun (WGS) entry which is preliminary data.</text>
</comment>
<dbReference type="SUPFAM" id="SSF158499">
    <property type="entry name" value="DnaD domain-like"/>
    <property type="match status" value="1"/>
</dbReference>
<dbReference type="EMBL" id="JACHHD010000002">
    <property type="protein sequence ID" value="MBB5184257.1"/>
    <property type="molecule type" value="Genomic_DNA"/>
</dbReference>
<dbReference type="Proteomes" id="UP000521313">
    <property type="component" value="Unassembled WGS sequence"/>
</dbReference>
<dbReference type="InterPro" id="IPR036388">
    <property type="entry name" value="WH-like_DNA-bd_sf"/>
</dbReference>
<protein>
    <submittedName>
        <fullName evidence="3">DnaD/phage-associated family protein</fullName>
    </submittedName>
</protein>
<dbReference type="RefSeq" id="WP_183374074.1">
    <property type="nucleotide sequence ID" value="NZ_CALVCN010000033.1"/>
</dbReference>
<name>A0A7W8CZ31_9FIRM</name>
<evidence type="ECO:0000313" key="4">
    <source>
        <dbReference type="Proteomes" id="UP000521313"/>
    </source>
</evidence>
<dbReference type="InterPro" id="IPR053162">
    <property type="entry name" value="DnaD"/>
</dbReference>
<dbReference type="PANTHER" id="PTHR37293:SF5">
    <property type="entry name" value="DNA REPLICATION PROTEIN"/>
    <property type="match status" value="1"/>
</dbReference>
<feature type="domain" description="DnaB/C C-terminal" evidence="2">
    <location>
        <begin position="106"/>
        <end position="171"/>
    </location>
</feature>
<dbReference type="Gene3D" id="1.10.10.10">
    <property type="entry name" value="Winged helix-like DNA-binding domain superfamily/Winged helix DNA-binding domain"/>
    <property type="match status" value="1"/>
</dbReference>
<dbReference type="Gene3D" id="1.10.10.630">
    <property type="entry name" value="DnaD domain-like"/>
    <property type="match status" value="1"/>
</dbReference>
<evidence type="ECO:0000313" key="3">
    <source>
        <dbReference type="EMBL" id="MBB5184257.1"/>
    </source>
</evidence>
<dbReference type="InterPro" id="IPR034829">
    <property type="entry name" value="DnaD-like_sf"/>
</dbReference>
<gene>
    <name evidence="3" type="ORF">HNQ43_000292</name>
</gene>
<dbReference type="NCBIfam" id="TIGR01446">
    <property type="entry name" value="DnaD_dom"/>
    <property type="match status" value="1"/>
</dbReference>
<organism evidence="3 4">
    <name type="scientific">Faecalicoccus acidiformans</name>
    <dbReference type="NCBI Taxonomy" id="915173"/>
    <lineage>
        <taxon>Bacteria</taxon>
        <taxon>Bacillati</taxon>
        <taxon>Bacillota</taxon>
        <taxon>Erysipelotrichia</taxon>
        <taxon>Erysipelotrichales</taxon>
        <taxon>Erysipelotrichaceae</taxon>
        <taxon>Faecalicoccus</taxon>
    </lineage>
</organism>
<accession>A0A7W8CZ31</accession>
<dbReference type="Pfam" id="PF07261">
    <property type="entry name" value="DnaB_2"/>
    <property type="match status" value="1"/>
</dbReference>
<comment type="similarity">
    <text evidence="1">Belongs to the DnaB/DnaD family.</text>
</comment>
<reference evidence="3 4" key="1">
    <citation type="submission" date="2020-08" db="EMBL/GenBank/DDBJ databases">
        <title>Genomic Encyclopedia of Type Strains, Phase IV (KMG-IV): sequencing the most valuable type-strain genomes for metagenomic binning, comparative biology and taxonomic classification.</title>
        <authorList>
            <person name="Goeker M."/>
        </authorList>
    </citation>
    <scope>NUCLEOTIDE SEQUENCE [LARGE SCALE GENOMIC DNA]</scope>
    <source>
        <strain evidence="3 4">DSM 26963</strain>
    </source>
</reference>